<comment type="caution">
    <text evidence="4">The sequence shown here is derived from an EMBL/GenBank/DDBJ whole genome shotgun (WGS) entry which is preliminary data.</text>
</comment>
<evidence type="ECO:0000256" key="1">
    <source>
        <dbReference type="ARBA" id="ARBA00008720"/>
    </source>
</evidence>
<reference evidence="4" key="2">
    <citation type="journal article" date="2021" name="PeerJ">
        <title>Extensive microbial diversity within the chicken gut microbiome revealed by metagenomics and culture.</title>
        <authorList>
            <person name="Gilroy R."/>
            <person name="Ravi A."/>
            <person name="Getino M."/>
            <person name="Pursley I."/>
            <person name="Horton D.L."/>
            <person name="Alikhan N.F."/>
            <person name="Baker D."/>
            <person name="Gharbi K."/>
            <person name="Hall N."/>
            <person name="Watson M."/>
            <person name="Adriaenssens E.M."/>
            <person name="Foster-Nyarko E."/>
            <person name="Jarju S."/>
            <person name="Secka A."/>
            <person name="Antonio M."/>
            <person name="Oren A."/>
            <person name="Chaudhuri R.R."/>
            <person name="La Ragione R."/>
            <person name="Hildebrand F."/>
            <person name="Pallen M.J."/>
        </authorList>
    </citation>
    <scope>NUCLEOTIDE SEQUENCE</scope>
    <source>
        <strain evidence="4">CHK190-19873</strain>
    </source>
</reference>
<gene>
    <name evidence="4" type="ORF">IAB44_02995</name>
</gene>
<keyword evidence="4" id="KW-0238">DNA-binding</keyword>
<dbReference type="PANTHER" id="PTHR40083">
    <property type="entry name" value="UPF0122 PROTEIN CBO2450/CLC_2298"/>
    <property type="match status" value="1"/>
</dbReference>
<comment type="similarity">
    <text evidence="1 3">Belongs to the UPF0122 family.</text>
</comment>
<dbReference type="Gene3D" id="1.10.10.10">
    <property type="entry name" value="Winged helix-like DNA-binding domain superfamily/Winged helix DNA-binding domain"/>
    <property type="match status" value="1"/>
</dbReference>
<organism evidence="4 5">
    <name type="scientific">Candidatus Limivivens intestinipullorum</name>
    <dbReference type="NCBI Taxonomy" id="2840858"/>
    <lineage>
        <taxon>Bacteria</taxon>
        <taxon>Bacillati</taxon>
        <taxon>Bacillota</taxon>
        <taxon>Clostridia</taxon>
        <taxon>Lachnospirales</taxon>
        <taxon>Lachnospiraceae</taxon>
        <taxon>Lachnospiraceae incertae sedis</taxon>
        <taxon>Candidatus Limivivens</taxon>
    </lineage>
</organism>
<dbReference type="Proteomes" id="UP000823935">
    <property type="component" value="Unassembled WGS sequence"/>
</dbReference>
<dbReference type="NCBIfam" id="NF045758">
    <property type="entry name" value="YlxM"/>
    <property type="match status" value="1"/>
</dbReference>
<proteinExistence type="inferred from homology"/>
<dbReference type="PANTHER" id="PTHR40083:SF1">
    <property type="entry name" value="UPF0122 PROTEIN YLXM"/>
    <property type="match status" value="1"/>
</dbReference>
<reference evidence="4" key="1">
    <citation type="submission" date="2020-10" db="EMBL/GenBank/DDBJ databases">
        <authorList>
            <person name="Gilroy R."/>
        </authorList>
    </citation>
    <scope>NUCLEOTIDE SEQUENCE</scope>
    <source>
        <strain evidence="4">CHK190-19873</strain>
    </source>
</reference>
<accession>A0A9D1ER58</accession>
<sequence length="105" mass="12571">MEKFVEQTLLYDFYGELLTEHQRSVYEDAVLNDYSCTEIAQERGISRQGVHDLIRRCDRILRGYEEKLHLVERFLKIRGKVEEIQERAEEPETVRALSREILEEL</sequence>
<protein>
    <recommendedName>
        <fullName evidence="3">UPF0122 protein IAB44_02995</fullName>
    </recommendedName>
</protein>
<dbReference type="InterPro" id="IPR036388">
    <property type="entry name" value="WH-like_DNA-bd_sf"/>
</dbReference>
<evidence type="ECO:0000256" key="2">
    <source>
        <dbReference type="ARBA" id="ARBA00024764"/>
    </source>
</evidence>
<dbReference type="InterPro" id="IPR007394">
    <property type="entry name" value="UPF0122"/>
</dbReference>
<dbReference type="InterPro" id="IPR013324">
    <property type="entry name" value="RNA_pol_sigma_r3/r4-like"/>
</dbReference>
<dbReference type="EMBL" id="DVIQ01000019">
    <property type="protein sequence ID" value="HIS30503.1"/>
    <property type="molecule type" value="Genomic_DNA"/>
</dbReference>
<evidence type="ECO:0000313" key="5">
    <source>
        <dbReference type="Proteomes" id="UP000823935"/>
    </source>
</evidence>
<evidence type="ECO:0000313" key="4">
    <source>
        <dbReference type="EMBL" id="HIS30503.1"/>
    </source>
</evidence>
<dbReference type="GO" id="GO:0003677">
    <property type="term" value="F:DNA binding"/>
    <property type="evidence" value="ECO:0007669"/>
    <property type="project" value="UniProtKB-KW"/>
</dbReference>
<evidence type="ECO:0000256" key="3">
    <source>
        <dbReference type="HAMAP-Rule" id="MF_00245"/>
    </source>
</evidence>
<dbReference type="HAMAP" id="MF_00245">
    <property type="entry name" value="UPF0122"/>
    <property type="match status" value="1"/>
</dbReference>
<dbReference type="Pfam" id="PF04297">
    <property type="entry name" value="UPF0122"/>
    <property type="match status" value="1"/>
</dbReference>
<dbReference type="InterPro" id="IPR054831">
    <property type="entry name" value="UPF0122_fam_protein"/>
</dbReference>
<dbReference type="AlphaFoldDB" id="A0A9D1ER58"/>
<dbReference type="SUPFAM" id="SSF88659">
    <property type="entry name" value="Sigma3 and sigma4 domains of RNA polymerase sigma factors"/>
    <property type="match status" value="1"/>
</dbReference>
<comment type="function">
    <text evidence="2 3">Might take part in the signal recognition particle (SRP) pathway. This is inferred from the conservation of its genetic proximity to ftsY/ffh. May be a regulatory protein.</text>
</comment>
<name>A0A9D1ER58_9FIRM</name>